<dbReference type="Gene3D" id="1.10.1380.10">
    <property type="entry name" value="Neutral endopeptidase , domain2"/>
    <property type="match status" value="1"/>
</dbReference>
<dbReference type="EMBL" id="JOJR01000937">
    <property type="protein sequence ID" value="RCN33340.1"/>
    <property type="molecule type" value="Genomic_DNA"/>
</dbReference>
<comment type="caution">
    <text evidence="1">The sequence shown here is derived from an EMBL/GenBank/DDBJ whole genome shotgun (WGS) entry which is preliminary data.</text>
</comment>
<reference evidence="1 2" key="1">
    <citation type="submission" date="2014-10" db="EMBL/GenBank/DDBJ databases">
        <title>Draft genome of the hookworm Ancylostoma caninum.</title>
        <authorList>
            <person name="Mitreva M."/>
        </authorList>
    </citation>
    <scope>NUCLEOTIDE SEQUENCE [LARGE SCALE GENOMIC DNA]</scope>
    <source>
        <strain evidence="1 2">Baltimore</strain>
    </source>
</reference>
<proteinExistence type="predicted"/>
<dbReference type="STRING" id="29170.A0A368FR80"/>
<dbReference type="SUPFAM" id="SSF55486">
    <property type="entry name" value="Metalloproteases ('zincins'), catalytic domain"/>
    <property type="match status" value="1"/>
</dbReference>
<dbReference type="Proteomes" id="UP000252519">
    <property type="component" value="Unassembled WGS sequence"/>
</dbReference>
<evidence type="ECO:0000313" key="2">
    <source>
        <dbReference type="Proteomes" id="UP000252519"/>
    </source>
</evidence>
<protein>
    <recommendedName>
        <fullName evidence="3">Peptidase M13 N-terminal domain-containing protein</fullName>
    </recommendedName>
</protein>
<accession>A0A368FR80</accession>
<sequence length="236" mass="26931">MLEQNGETGTKALKLARLYYKRCIASDYEMQSKGGLIQFVLEKIEKFGSFPLIDKSWSYGNNFNITDLLTYFHHQNSTLTNMIVPQIMGDIFNFSQPRITFMAKERMVIPSSKLDKIFNNDSAALVNALANLTLLLCEETGHECNKDEVLGNLEEVLSFVKKMLSVKFPYPFSEEIPNFATEEEFFSSLYMHLSEVDAISTAVNWTKYFLHTVPSIHHSYILKDPMVLANKAAIQS</sequence>
<organism evidence="1 2">
    <name type="scientific">Ancylostoma caninum</name>
    <name type="common">Dog hookworm</name>
    <dbReference type="NCBI Taxonomy" id="29170"/>
    <lineage>
        <taxon>Eukaryota</taxon>
        <taxon>Metazoa</taxon>
        <taxon>Ecdysozoa</taxon>
        <taxon>Nematoda</taxon>
        <taxon>Chromadorea</taxon>
        <taxon>Rhabditida</taxon>
        <taxon>Rhabditina</taxon>
        <taxon>Rhabditomorpha</taxon>
        <taxon>Strongyloidea</taxon>
        <taxon>Ancylostomatidae</taxon>
        <taxon>Ancylostomatinae</taxon>
        <taxon>Ancylostoma</taxon>
    </lineage>
</organism>
<evidence type="ECO:0000313" key="1">
    <source>
        <dbReference type="EMBL" id="RCN33340.1"/>
    </source>
</evidence>
<evidence type="ECO:0008006" key="3">
    <source>
        <dbReference type="Google" id="ProtNLM"/>
    </source>
</evidence>
<keyword evidence="2" id="KW-1185">Reference proteome</keyword>
<name>A0A368FR80_ANCCA</name>
<dbReference type="AlphaFoldDB" id="A0A368FR80"/>
<dbReference type="InterPro" id="IPR042089">
    <property type="entry name" value="Peptidase_M13_dom_2"/>
</dbReference>
<gene>
    <name evidence="1" type="ORF">ANCCAN_20835</name>
</gene>
<dbReference type="OrthoDB" id="5894546at2759"/>